<gene>
    <name evidence="2" type="ORF">E8L90_04815</name>
</gene>
<sequence length="107" mass="12628">MIKLTKVMVSRYIAEKLGLKSDRMLWMSDSDSRQFLDEWFDRLKQEIEIIAGETTFSGNINTGNELERRIKQLKIQIEVLLNENKTLKEENFHLRMLSFDKFGKADA</sequence>
<accession>A0A4U2Y312</accession>
<comment type="caution">
    <text evidence="2">The sequence shown here is derived from an EMBL/GenBank/DDBJ whole genome shotgun (WGS) entry which is preliminary data.</text>
</comment>
<evidence type="ECO:0000313" key="3">
    <source>
        <dbReference type="Proteomes" id="UP000307841"/>
    </source>
</evidence>
<evidence type="ECO:0000256" key="1">
    <source>
        <dbReference type="SAM" id="Coils"/>
    </source>
</evidence>
<keyword evidence="1" id="KW-0175">Coiled coil</keyword>
<dbReference type="AlphaFoldDB" id="A0A4U2Y312"/>
<protein>
    <submittedName>
        <fullName evidence="2">Uncharacterized protein</fullName>
    </submittedName>
</protein>
<dbReference type="Proteomes" id="UP000307841">
    <property type="component" value="Unassembled WGS sequence"/>
</dbReference>
<organism evidence="2 3">
    <name type="scientific">Brevibacillus antibioticus</name>
    <dbReference type="NCBI Taxonomy" id="2570228"/>
    <lineage>
        <taxon>Bacteria</taxon>
        <taxon>Bacillati</taxon>
        <taxon>Bacillota</taxon>
        <taxon>Bacilli</taxon>
        <taxon>Bacillales</taxon>
        <taxon>Paenibacillaceae</taxon>
        <taxon>Brevibacillus</taxon>
    </lineage>
</organism>
<evidence type="ECO:0000313" key="2">
    <source>
        <dbReference type="EMBL" id="TKI54816.1"/>
    </source>
</evidence>
<dbReference type="EMBL" id="SZNK01000001">
    <property type="protein sequence ID" value="TKI54816.1"/>
    <property type="molecule type" value="Genomic_DNA"/>
</dbReference>
<dbReference type="RefSeq" id="WP_137028227.1">
    <property type="nucleotide sequence ID" value="NZ_SZNK01000001.1"/>
</dbReference>
<feature type="coiled-coil region" evidence="1">
    <location>
        <begin position="63"/>
        <end position="90"/>
    </location>
</feature>
<name>A0A4U2Y312_9BACL</name>
<proteinExistence type="predicted"/>
<reference evidence="2 3" key="1">
    <citation type="submission" date="2019-04" db="EMBL/GenBank/DDBJ databases">
        <title>Whole genome sequencing of Brevibacillus sp. TGS2-1.</title>
        <authorList>
            <person name="Choi A."/>
        </authorList>
    </citation>
    <scope>NUCLEOTIDE SEQUENCE [LARGE SCALE GENOMIC DNA]</scope>
    <source>
        <strain evidence="2 3">TGS2-1</strain>
    </source>
</reference>
<keyword evidence="3" id="KW-1185">Reference proteome</keyword>